<dbReference type="InterPro" id="IPR029024">
    <property type="entry name" value="TerB-like"/>
</dbReference>
<dbReference type="GO" id="GO:0051087">
    <property type="term" value="F:protein-folding chaperone binding"/>
    <property type="evidence" value="ECO:0007669"/>
    <property type="project" value="InterPro"/>
</dbReference>
<dbReference type="GO" id="GO:0005886">
    <property type="term" value="C:plasma membrane"/>
    <property type="evidence" value="ECO:0007669"/>
    <property type="project" value="UniProtKB-SubCell"/>
</dbReference>
<dbReference type="SMART" id="SM00271">
    <property type="entry name" value="DnaJ"/>
    <property type="match status" value="1"/>
</dbReference>
<dbReference type="InterPro" id="IPR036869">
    <property type="entry name" value="J_dom_sf"/>
</dbReference>
<keyword evidence="2 7" id="KW-0997">Cell inner membrane</keyword>
<dbReference type="AlphaFoldDB" id="A4BP91"/>
<dbReference type="PRINTS" id="PR00625">
    <property type="entry name" value="JDOMAIN"/>
</dbReference>
<keyword evidence="6 7" id="KW-0143">Chaperone</keyword>
<comment type="caution">
    <text evidence="10">The sequence shown here is derived from an EMBL/GenBank/DDBJ whole genome shotgun (WGS) entry which is preliminary data.</text>
</comment>
<feature type="topological domain" description="Cytoplasmic" evidence="7">
    <location>
        <begin position="30"/>
        <end position="260"/>
    </location>
</feature>
<evidence type="ECO:0000256" key="6">
    <source>
        <dbReference type="ARBA" id="ARBA00023186"/>
    </source>
</evidence>
<dbReference type="EMBL" id="AAOF01000003">
    <property type="protein sequence ID" value="EAR22392.1"/>
    <property type="molecule type" value="Genomic_DNA"/>
</dbReference>
<dbReference type="CDD" id="cd07316">
    <property type="entry name" value="terB_like_DjlA"/>
    <property type="match status" value="1"/>
</dbReference>
<sequence length="260" mass="29122">MWVGKLIGGLLGYWLGGLFGALFGVLLGHLIDRGLAVSRFALGDLRRIHEIFFRSTFGIMGHVCKIDGRVSEAEIAAAESIMAQMNLSAEQRRAAIGYFNAGKRADFDLDRALREFRRVSRGQINLLRMFLEIQIQAALADDRIDKAKRGILLYIARGLGLQESEYARLEAFLAGNYQRAQANPRGARSDGLTDAYRTLGVSPSNSDSEVKKAYRRLMNQHHPDKLVARGLPETMVKLAQQRTQEIRAAYDSIKRDRAIK</sequence>
<keyword evidence="4 7" id="KW-1133">Transmembrane helix</keyword>
<evidence type="ECO:0000256" key="7">
    <source>
        <dbReference type="HAMAP-Rule" id="MF_01153"/>
    </source>
</evidence>
<dbReference type="eggNOG" id="COG1076">
    <property type="taxonomic scope" value="Bacteria"/>
</dbReference>
<comment type="domain">
    <text evidence="7">The transmembrane domain is a dimerization domain.</text>
</comment>
<comment type="function">
    <text evidence="7">Regulatory DnaK co-chaperone. Direct interaction between DnaK and DjlA is needed for the induction of the wcaABCDE operon, involved in the synthesis of a colanic acid polysaccharide capsule, possibly through activation of the RcsB/RcsC phosphotransfer signaling pathway. The colanic acid capsule may help the bacterium survive conditions outside the host.</text>
</comment>
<name>A4BP91_9GAMM</name>
<dbReference type="SUPFAM" id="SSF158682">
    <property type="entry name" value="TerB-like"/>
    <property type="match status" value="1"/>
</dbReference>
<proteinExistence type="inferred from homology"/>
<dbReference type="PANTHER" id="PTHR24074">
    <property type="entry name" value="CO-CHAPERONE PROTEIN DJLA"/>
    <property type="match status" value="1"/>
</dbReference>
<dbReference type="OrthoDB" id="9782583at2"/>
<evidence type="ECO:0000256" key="2">
    <source>
        <dbReference type="ARBA" id="ARBA00022519"/>
    </source>
</evidence>
<feature type="topological domain" description="Periplasmic" evidence="7">
    <location>
        <begin position="1"/>
        <end position="5"/>
    </location>
</feature>
<feature type="domain" description="J" evidence="9">
    <location>
        <begin position="194"/>
        <end position="260"/>
    </location>
</feature>
<evidence type="ECO:0000256" key="3">
    <source>
        <dbReference type="ARBA" id="ARBA00022692"/>
    </source>
</evidence>
<dbReference type="Pfam" id="PF05099">
    <property type="entry name" value="TerB"/>
    <property type="match status" value="1"/>
</dbReference>
<feature type="transmembrane region" description="Helical" evidence="8">
    <location>
        <begin position="12"/>
        <end position="31"/>
    </location>
</feature>
<dbReference type="PROSITE" id="PS50076">
    <property type="entry name" value="DNAJ_2"/>
    <property type="match status" value="1"/>
</dbReference>
<dbReference type="Gene3D" id="1.10.3680.10">
    <property type="entry name" value="TerB-like"/>
    <property type="match status" value="1"/>
</dbReference>
<dbReference type="SUPFAM" id="SSF46565">
    <property type="entry name" value="Chaperone J-domain"/>
    <property type="match status" value="1"/>
</dbReference>
<gene>
    <name evidence="7" type="primary">djlA</name>
    <name evidence="10" type="ORF">NB231_11669</name>
</gene>
<keyword evidence="5 7" id="KW-0472">Membrane</keyword>
<keyword evidence="3 7" id="KW-0812">Transmembrane</keyword>
<reference evidence="10 11" key="1">
    <citation type="submission" date="2006-02" db="EMBL/GenBank/DDBJ databases">
        <authorList>
            <person name="Waterbury J."/>
            <person name="Ferriera S."/>
            <person name="Johnson J."/>
            <person name="Kravitz S."/>
            <person name="Halpern A."/>
            <person name="Remington K."/>
            <person name="Beeson K."/>
            <person name="Tran B."/>
            <person name="Rogers Y.-H."/>
            <person name="Friedman R."/>
            <person name="Venter J.C."/>
        </authorList>
    </citation>
    <scope>NUCLEOTIDE SEQUENCE [LARGE SCALE GENOMIC DNA]</scope>
    <source>
        <strain evidence="10 11">Nb-231</strain>
    </source>
</reference>
<keyword evidence="1 7" id="KW-1003">Cell membrane</keyword>
<organism evidence="10 11">
    <name type="scientific">Nitrococcus mobilis Nb-231</name>
    <dbReference type="NCBI Taxonomy" id="314278"/>
    <lineage>
        <taxon>Bacteria</taxon>
        <taxon>Pseudomonadati</taxon>
        <taxon>Pseudomonadota</taxon>
        <taxon>Gammaproteobacteria</taxon>
        <taxon>Chromatiales</taxon>
        <taxon>Ectothiorhodospiraceae</taxon>
        <taxon>Nitrococcus</taxon>
    </lineage>
</organism>
<evidence type="ECO:0000256" key="1">
    <source>
        <dbReference type="ARBA" id="ARBA00022475"/>
    </source>
</evidence>
<dbReference type="Gene3D" id="1.10.287.110">
    <property type="entry name" value="DnaJ domain"/>
    <property type="match status" value="1"/>
</dbReference>
<evidence type="ECO:0000256" key="8">
    <source>
        <dbReference type="SAM" id="Phobius"/>
    </source>
</evidence>
<dbReference type="InterPro" id="IPR050817">
    <property type="entry name" value="DjlA_DnaK_co-chaperone"/>
</dbReference>
<protein>
    <recommendedName>
        <fullName evidence="7">Co-chaperone protein DjlA</fullName>
    </recommendedName>
</protein>
<dbReference type="Pfam" id="PF00226">
    <property type="entry name" value="DnaJ"/>
    <property type="match status" value="1"/>
</dbReference>
<keyword evidence="11" id="KW-1185">Reference proteome</keyword>
<dbReference type="STRING" id="314278.NB231_11669"/>
<evidence type="ECO:0000259" key="9">
    <source>
        <dbReference type="PROSITE" id="PS50076"/>
    </source>
</evidence>
<dbReference type="HOGENOM" id="CLU_066221_1_0_6"/>
<evidence type="ECO:0000313" key="10">
    <source>
        <dbReference type="EMBL" id="EAR22392.1"/>
    </source>
</evidence>
<evidence type="ECO:0000313" key="11">
    <source>
        <dbReference type="Proteomes" id="UP000003374"/>
    </source>
</evidence>
<dbReference type="InterPro" id="IPR007791">
    <property type="entry name" value="DjlA_N"/>
</dbReference>
<comment type="subunit">
    <text evidence="7">Homodimer.</text>
</comment>
<dbReference type="InterPro" id="IPR001623">
    <property type="entry name" value="DnaJ_domain"/>
</dbReference>
<dbReference type="HAMAP" id="MF_01153">
    <property type="entry name" value="DjlA"/>
    <property type="match status" value="1"/>
</dbReference>
<comment type="subcellular location">
    <subcellularLocation>
        <location evidence="7">Cell inner membrane</location>
        <topology evidence="7">Single-pass type III membrane protein</topology>
    </subcellularLocation>
</comment>
<dbReference type="CDD" id="cd06257">
    <property type="entry name" value="DnaJ"/>
    <property type="match status" value="1"/>
</dbReference>
<evidence type="ECO:0000256" key="4">
    <source>
        <dbReference type="ARBA" id="ARBA00022989"/>
    </source>
</evidence>
<evidence type="ECO:0000256" key="5">
    <source>
        <dbReference type="ARBA" id="ARBA00023136"/>
    </source>
</evidence>
<accession>A4BP91</accession>
<dbReference type="InterPro" id="IPR023749">
    <property type="entry name" value="DjlA"/>
</dbReference>
<dbReference type="Proteomes" id="UP000003374">
    <property type="component" value="Unassembled WGS sequence"/>
</dbReference>
<dbReference type="NCBIfam" id="NF006948">
    <property type="entry name" value="PRK09430.1"/>
    <property type="match status" value="1"/>
</dbReference>